<feature type="region of interest" description="Disordered" evidence="1">
    <location>
        <begin position="12"/>
        <end position="85"/>
    </location>
</feature>
<dbReference type="AlphaFoldDB" id="A0A6A6RU77"/>
<organism evidence="2 3">
    <name type="scientific">Massarina eburnea CBS 473.64</name>
    <dbReference type="NCBI Taxonomy" id="1395130"/>
    <lineage>
        <taxon>Eukaryota</taxon>
        <taxon>Fungi</taxon>
        <taxon>Dikarya</taxon>
        <taxon>Ascomycota</taxon>
        <taxon>Pezizomycotina</taxon>
        <taxon>Dothideomycetes</taxon>
        <taxon>Pleosporomycetidae</taxon>
        <taxon>Pleosporales</taxon>
        <taxon>Massarineae</taxon>
        <taxon>Massarinaceae</taxon>
        <taxon>Massarina</taxon>
    </lineage>
</organism>
<sequence>MSVIKDFLYSHLLGRNEDEGRPPLRSAVPTKRPRPRSSSHDPIDSYGRTRKYRRADFFEGATTIPSGSSTRHPTTRPKEDLSRSSSHAFVELPVYEEELGKVIGPHQDLLQDIADTQVHLDDVDVEVGDLLDKAKRLEDTNLVPEVTHLGSASDYLIEAKKELDLAQEVGDYAIDTESLHILNDGPLEGDSELEDLHYTENGKKTKAQPAQALAKGKGKSTTPKPRADSARPTPPSSKPRTQKRAGIFEPHGQPASVDIDTTAGPAYSSKAQAKKDPLVPSRLSKDTKLNWTKTPLELGHAALRQATGNRAAAARTIRQDLDEPLYSLFDAEIRDSVWQVRNKIERFASKHFDFGPLHRDHKTEKALLGVFGQMTPETVKIIGCVASGGPKGENGWKELFLEKTSRRALVCAVIGNVIVEQVFMHPCFGGDANVLAELADAQEKFKDEDGFIRQKEYASIVDAYLNPDHSVATPKPIPGSMNLPHNFSTHVRAITAAITVHIKPFIALREALDTHDATQSKTSNGRLMTEFLNDISVIVVQAGILSLQMRMDPHTVYYLVPQFKEDDYTHEDMEAFNQGDMVKNHPRGPNKEWDNKITDAEKSLRLQDEALTQITIMNGITAYRKGGWETWDSEVWAPKYAPVAQRKAGGGPLGRKGGEERNPEAIGIRSRLLCHGWVYCRWGKARKFKDGKPADDKRVHGTQWQEPGFVEFTAVAGVPKPKPNL</sequence>
<dbReference type="EMBL" id="MU006790">
    <property type="protein sequence ID" value="KAF2638271.1"/>
    <property type="molecule type" value="Genomic_DNA"/>
</dbReference>
<accession>A0A6A6RU77</accession>
<proteinExistence type="predicted"/>
<name>A0A6A6RU77_9PLEO</name>
<protein>
    <submittedName>
        <fullName evidence="2">Uncharacterized protein</fullName>
    </submittedName>
</protein>
<gene>
    <name evidence="2" type="ORF">P280DRAFT_482161</name>
</gene>
<feature type="compositionally biased region" description="Polar residues" evidence="1">
    <location>
        <begin position="63"/>
        <end position="72"/>
    </location>
</feature>
<reference evidence="2" key="1">
    <citation type="journal article" date="2020" name="Stud. Mycol.">
        <title>101 Dothideomycetes genomes: a test case for predicting lifestyles and emergence of pathogens.</title>
        <authorList>
            <person name="Haridas S."/>
            <person name="Albert R."/>
            <person name="Binder M."/>
            <person name="Bloem J."/>
            <person name="Labutti K."/>
            <person name="Salamov A."/>
            <person name="Andreopoulos B."/>
            <person name="Baker S."/>
            <person name="Barry K."/>
            <person name="Bills G."/>
            <person name="Bluhm B."/>
            <person name="Cannon C."/>
            <person name="Castanera R."/>
            <person name="Culley D."/>
            <person name="Daum C."/>
            <person name="Ezra D."/>
            <person name="Gonzalez J."/>
            <person name="Henrissat B."/>
            <person name="Kuo A."/>
            <person name="Liang C."/>
            <person name="Lipzen A."/>
            <person name="Lutzoni F."/>
            <person name="Magnuson J."/>
            <person name="Mondo S."/>
            <person name="Nolan M."/>
            <person name="Ohm R."/>
            <person name="Pangilinan J."/>
            <person name="Park H.-J."/>
            <person name="Ramirez L."/>
            <person name="Alfaro M."/>
            <person name="Sun H."/>
            <person name="Tritt A."/>
            <person name="Yoshinaga Y."/>
            <person name="Zwiers L.-H."/>
            <person name="Turgeon B."/>
            <person name="Goodwin S."/>
            <person name="Spatafora J."/>
            <person name="Crous P."/>
            <person name="Grigoriev I."/>
        </authorList>
    </citation>
    <scope>NUCLEOTIDE SEQUENCE</scope>
    <source>
        <strain evidence="2">CBS 473.64</strain>
    </source>
</reference>
<evidence type="ECO:0000313" key="2">
    <source>
        <dbReference type="EMBL" id="KAF2638271.1"/>
    </source>
</evidence>
<evidence type="ECO:0000313" key="3">
    <source>
        <dbReference type="Proteomes" id="UP000799753"/>
    </source>
</evidence>
<dbReference type="OrthoDB" id="309640at2759"/>
<feature type="region of interest" description="Disordered" evidence="1">
    <location>
        <begin position="201"/>
        <end position="286"/>
    </location>
</feature>
<keyword evidence="3" id="KW-1185">Reference proteome</keyword>
<evidence type="ECO:0000256" key="1">
    <source>
        <dbReference type="SAM" id="MobiDB-lite"/>
    </source>
</evidence>
<dbReference type="Proteomes" id="UP000799753">
    <property type="component" value="Unassembled WGS sequence"/>
</dbReference>
<feature type="compositionally biased region" description="Basic and acidic residues" evidence="1">
    <location>
        <begin position="273"/>
        <end position="286"/>
    </location>
</feature>